<evidence type="ECO:0000256" key="5">
    <source>
        <dbReference type="ARBA" id="ARBA00023242"/>
    </source>
</evidence>
<evidence type="ECO:0000313" key="10">
    <source>
        <dbReference type="EMBL" id="ELT89736.1"/>
    </source>
</evidence>
<evidence type="ECO:0000313" key="12">
    <source>
        <dbReference type="Proteomes" id="UP000014760"/>
    </source>
</evidence>
<evidence type="ECO:0000259" key="9">
    <source>
        <dbReference type="PROSITE" id="PS50102"/>
    </source>
</evidence>
<dbReference type="CDD" id="cd12365">
    <property type="entry name" value="RRM_RNPS1"/>
    <property type="match status" value="1"/>
</dbReference>
<dbReference type="InterPro" id="IPR034201">
    <property type="entry name" value="RNPS1_RRM"/>
</dbReference>
<feature type="compositionally biased region" description="Low complexity" evidence="7">
    <location>
        <begin position="20"/>
        <end position="61"/>
    </location>
</feature>
<dbReference type="Proteomes" id="UP000014760">
    <property type="component" value="Unassembled WGS sequence"/>
</dbReference>
<evidence type="ECO:0000256" key="1">
    <source>
        <dbReference type="ARBA" id="ARBA00004123"/>
    </source>
</evidence>
<dbReference type="EMBL" id="KB311212">
    <property type="protein sequence ID" value="ELT89736.1"/>
    <property type="molecule type" value="Genomic_DNA"/>
</dbReference>
<dbReference type="GO" id="GO:0003723">
    <property type="term" value="F:RNA binding"/>
    <property type="evidence" value="ECO:0007669"/>
    <property type="project" value="UniProtKB-UniRule"/>
</dbReference>
<dbReference type="PANTHER" id="PTHR15481:SF0">
    <property type="entry name" value="LD23870P-RELATED"/>
    <property type="match status" value="1"/>
</dbReference>
<dbReference type="GO" id="GO:0005654">
    <property type="term" value="C:nucleoplasm"/>
    <property type="evidence" value="ECO:0007669"/>
    <property type="project" value="TreeGrafter"/>
</dbReference>
<feature type="compositionally biased region" description="Basic residues" evidence="7">
    <location>
        <begin position="64"/>
        <end position="89"/>
    </location>
</feature>
<evidence type="ECO:0000256" key="2">
    <source>
        <dbReference type="ARBA" id="ARBA00022664"/>
    </source>
</evidence>
<keyword evidence="3 6" id="KW-0694">RNA-binding</keyword>
<evidence type="ECO:0000256" key="3">
    <source>
        <dbReference type="ARBA" id="ARBA00022884"/>
    </source>
</evidence>
<feature type="compositionally biased region" description="Pro residues" evidence="7">
    <location>
        <begin position="180"/>
        <end position="190"/>
    </location>
</feature>
<dbReference type="GO" id="GO:0000398">
    <property type="term" value="P:mRNA splicing, via spliceosome"/>
    <property type="evidence" value="ECO:0007669"/>
    <property type="project" value="TreeGrafter"/>
</dbReference>
<dbReference type="PROSITE" id="PS50102">
    <property type="entry name" value="RRM"/>
    <property type="match status" value="1"/>
</dbReference>
<keyword evidence="4" id="KW-0508">mRNA splicing</keyword>
<dbReference type="GO" id="GO:0005737">
    <property type="term" value="C:cytoplasm"/>
    <property type="evidence" value="ECO:0007669"/>
    <property type="project" value="TreeGrafter"/>
</dbReference>
<evidence type="ECO:0000256" key="8">
    <source>
        <dbReference type="SAM" id="Phobius"/>
    </source>
</evidence>
<gene>
    <name evidence="10" type="ORF">CAPTEDRAFT_156845</name>
</gene>
<proteinExistence type="predicted"/>
<evidence type="ECO:0000256" key="7">
    <source>
        <dbReference type="SAM" id="MobiDB-lite"/>
    </source>
</evidence>
<reference evidence="12" key="1">
    <citation type="submission" date="2012-12" db="EMBL/GenBank/DDBJ databases">
        <authorList>
            <person name="Hellsten U."/>
            <person name="Grimwood J."/>
            <person name="Chapman J.A."/>
            <person name="Shapiro H."/>
            <person name="Aerts A."/>
            <person name="Otillar R.P."/>
            <person name="Terry A.Y."/>
            <person name="Boore J.L."/>
            <person name="Simakov O."/>
            <person name="Marletaz F."/>
            <person name="Cho S.-J."/>
            <person name="Edsinger-Gonzales E."/>
            <person name="Havlak P."/>
            <person name="Kuo D.-H."/>
            <person name="Larsson T."/>
            <person name="Lv J."/>
            <person name="Arendt D."/>
            <person name="Savage R."/>
            <person name="Osoegawa K."/>
            <person name="de Jong P."/>
            <person name="Lindberg D.R."/>
            <person name="Seaver E.C."/>
            <person name="Weisblat D.A."/>
            <person name="Putnam N.H."/>
            <person name="Grigoriev I.V."/>
            <person name="Rokhsar D.S."/>
        </authorList>
    </citation>
    <scope>NUCLEOTIDE SEQUENCE</scope>
    <source>
        <strain evidence="12">I ESC-2004</strain>
    </source>
</reference>
<keyword evidence="8" id="KW-0812">Transmembrane</keyword>
<reference evidence="10 12" key="2">
    <citation type="journal article" date="2013" name="Nature">
        <title>Insights into bilaterian evolution from three spiralian genomes.</title>
        <authorList>
            <person name="Simakov O."/>
            <person name="Marletaz F."/>
            <person name="Cho S.J."/>
            <person name="Edsinger-Gonzales E."/>
            <person name="Havlak P."/>
            <person name="Hellsten U."/>
            <person name="Kuo D.H."/>
            <person name="Larsson T."/>
            <person name="Lv J."/>
            <person name="Arendt D."/>
            <person name="Savage R."/>
            <person name="Osoegawa K."/>
            <person name="de Jong P."/>
            <person name="Grimwood J."/>
            <person name="Chapman J.A."/>
            <person name="Shapiro H."/>
            <person name="Aerts A."/>
            <person name="Otillar R.P."/>
            <person name="Terry A.Y."/>
            <person name="Boore J.L."/>
            <person name="Grigoriev I.V."/>
            <person name="Lindberg D.R."/>
            <person name="Seaver E.C."/>
            <person name="Weisblat D.A."/>
            <person name="Putnam N.H."/>
            <person name="Rokhsar D.S."/>
        </authorList>
    </citation>
    <scope>NUCLEOTIDE SEQUENCE</scope>
    <source>
        <strain evidence="10 12">I ESC-2004</strain>
    </source>
</reference>
<evidence type="ECO:0000313" key="11">
    <source>
        <dbReference type="EnsemblMetazoa" id="CapteP156845"/>
    </source>
</evidence>
<dbReference type="SUPFAM" id="SSF54928">
    <property type="entry name" value="RNA-binding domain, RBD"/>
    <property type="match status" value="1"/>
</dbReference>
<dbReference type="AlphaFoldDB" id="R7TFE2"/>
<feature type="region of interest" description="Disordered" evidence="7">
    <location>
        <begin position="1"/>
        <end position="89"/>
    </location>
</feature>
<evidence type="ECO:0000256" key="4">
    <source>
        <dbReference type="ARBA" id="ARBA00023187"/>
    </source>
</evidence>
<dbReference type="EMBL" id="AMQN01014728">
    <property type="status" value="NOT_ANNOTATED_CDS"/>
    <property type="molecule type" value="Genomic_DNA"/>
</dbReference>
<dbReference type="OrthoDB" id="252020at2759"/>
<comment type="subcellular location">
    <subcellularLocation>
        <location evidence="1">Nucleus</location>
    </subcellularLocation>
</comment>
<evidence type="ECO:0000256" key="6">
    <source>
        <dbReference type="PROSITE-ProRule" id="PRU00176"/>
    </source>
</evidence>
<dbReference type="GO" id="GO:0061574">
    <property type="term" value="C:ASAP complex"/>
    <property type="evidence" value="ECO:0007669"/>
    <property type="project" value="TreeGrafter"/>
</dbReference>
<dbReference type="EnsemblMetazoa" id="CapteT156845">
    <property type="protein sequence ID" value="CapteP156845"/>
    <property type="gene ID" value="CapteG156845"/>
</dbReference>
<feature type="region of interest" description="Disordered" evidence="7">
    <location>
        <begin position="171"/>
        <end position="198"/>
    </location>
</feature>
<feature type="compositionally biased region" description="Basic and acidic residues" evidence="7">
    <location>
        <begin position="1"/>
        <end position="14"/>
    </location>
</feature>
<keyword evidence="5" id="KW-0539">Nucleus</keyword>
<feature type="transmembrane region" description="Helical" evidence="8">
    <location>
        <begin position="237"/>
        <end position="255"/>
    </location>
</feature>
<keyword evidence="8" id="KW-1133">Transmembrane helix</keyword>
<dbReference type="SMART" id="SM00360">
    <property type="entry name" value="RRM"/>
    <property type="match status" value="1"/>
</dbReference>
<keyword evidence="8" id="KW-0472">Membrane</keyword>
<protein>
    <recommendedName>
        <fullName evidence="9">RRM domain-containing protein</fullName>
    </recommendedName>
</protein>
<dbReference type="InterPro" id="IPR035979">
    <property type="entry name" value="RBD_domain_sf"/>
</dbReference>
<reference evidence="11" key="3">
    <citation type="submission" date="2015-06" db="UniProtKB">
        <authorList>
            <consortium name="EnsemblMetazoa"/>
        </authorList>
    </citation>
    <scope>IDENTIFICATION</scope>
</reference>
<dbReference type="Pfam" id="PF00076">
    <property type="entry name" value="RRM_1"/>
    <property type="match status" value="1"/>
</dbReference>
<dbReference type="InterPro" id="IPR012677">
    <property type="entry name" value="Nucleotide-bd_a/b_plait_sf"/>
</dbReference>
<keyword evidence="2" id="KW-0507">mRNA processing</keyword>
<dbReference type="InterPro" id="IPR000504">
    <property type="entry name" value="RRM_dom"/>
</dbReference>
<dbReference type="STRING" id="283909.R7TFE2"/>
<dbReference type="OMA" id="MNRMHPH"/>
<accession>R7TFE2</accession>
<name>R7TFE2_CAPTE</name>
<keyword evidence="12" id="KW-1185">Reference proteome</keyword>
<feature type="domain" description="RRM" evidence="9">
    <location>
        <begin position="89"/>
        <end position="168"/>
    </location>
</feature>
<dbReference type="Gene3D" id="3.30.70.330">
    <property type="match status" value="1"/>
</dbReference>
<sequence length="257" mass="27866">MPSRSRSKERSRRDGKGRKSSSSSSGSRSRSRSNSSSSSSSSSSGSSSSSRSSSGSSRRNSPVAKRRSRTRSRSPKRSRPRRSPTPRSCKVHVARLTRNVNKEHVTEIFSVYGTVKHVEMLVDRFHPEFCRGFAYVEYENADDAEKAVKHMDGGQIDGQEVTAATVLTQRPVRPPMRRSPAPPGAPPGAPGPRGALGLPDVAESADPAQAHLASGIHIVHALLCFSAGSFFCPAVRLSVIFFPLIICNVYILCVFKN</sequence>
<organism evidence="10">
    <name type="scientific">Capitella teleta</name>
    <name type="common">Polychaete worm</name>
    <dbReference type="NCBI Taxonomy" id="283909"/>
    <lineage>
        <taxon>Eukaryota</taxon>
        <taxon>Metazoa</taxon>
        <taxon>Spiralia</taxon>
        <taxon>Lophotrochozoa</taxon>
        <taxon>Annelida</taxon>
        <taxon>Polychaeta</taxon>
        <taxon>Sedentaria</taxon>
        <taxon>Scolecida</taxon>
        <taxon>Capitellidae</taxon>
        <taxon>Capitella</taxon>
    </lineage>
</organism>
<dbReference type="PANTHER" id="PTHR15481">
    <property type="entry name" value="RIBONUCLEIC ACID BINDING PROTEIN S1"/>
    <property type="match status" value="1"/>
</dbReference>
<dbReference type="HOGENOM" id="CLU_1082773_0_0_1"/>